<proteinExistence type="predicted"/>
<dbReference type="EMBL" id="AALLJB010000044">
    <property type="protein sequence ID" value="EDA8246297.1"/>
    <property type="molecule type" value="Genomic_DNA"/>
</dbReference>
<evidence type="ECO:0000313" key="1">
    <source>
        <dbReference type="EMBL" id="EBW5673787.1"/>
    </source>
</evidence>
<sequence>MVRVCFAPDKTGVDAMERHYAIMLARFLSKTELSGWLGCWGGFERQSRNAEHIHKLHIRVPDMEPWGAHVRQPDRKSDSFLLYSSHYMYEDYFLYLEILHPDAHKRIDSILPNIISFTENNFQSRNEKELRELICISA</sequence>
<evidence type="ECO:0008006" key="4">
    <source>
        <dbReference type="Google" id="ProtNLM"/>
    </source>
</evidence>
<dbReference type="Pfam" id="PF13957">
    <property type="entry name" value="YafO_toxin"/>
    <property type="match status" value="1"/>
</dbReference>
<name>A0A5J1T1Z6_SALET</name>
<dbReference type="EMBL" id="AAHISR010000033">
    <property type="protein sequence ID" value="EBW5673787.1"/>
    <property type="molecule type" value="Genomic_DNA"/>
</dbReference>
<accession>A0A5J1T1Z6</accession>
<dbReference type="InterPro" id="IPR020353">
    <property type="entry name" value="Toxin_YafO"/>
</dbReference>
<evidence type="ECO:0000313" key="2">
    <source>
        <dbReference type="EMBL" id="EBZ4208005.1"/>
    </source>
</evidence>
<dbReference type="AlphaFoldDB" id="A0A5J1T1Z6"/>
<reference evidence="3" key="1">
    <citation type="submission" date="2018-07" db="EMBL/GenBank/DDBJ databases">
        <authorList>
            <person name="Ashton P.M."/>
            <person name="Dallman T."/>
            <person name="Nair S."/>
            <person name="De Pinna E."/>
            <person name="Peters T."/>
            <person name="Grant K."/>
        </authorList>
    </citation>
    <scope>NUCLEOTIDE SEQUENCE</scope>
    <source>
        <strain evidence="3">186598</strain>
        <strain evidence="1">196404</strain>
        <strain evidence="2">623457</strain>
    </source>
</reference>
<evidence type="ECO:0000313" key="3">
    <source>
        <dbReference type="EMBL" id="EDA8246297.1"/>
    </source>
</evidence>
<dbReference type="EMBL" id="AAHRBT010000032">
    <property type="protein sequence ID" value="EBZ4208005.1"/>
    <property type="molecule type" value="Genomic_DNA"/>
</dbReference>
<organism evidence="3">
    <name type="scientific">Salmonella enterica subsp. enterica serovar London</name>
    <dbReference type="NCBI Taxonomy" id="149390"/>
    <lineage>
        <taxon>Bacteria</taxon>
        <taxon>Pseudomonadati</taxon>
        <taxon>Pseudomonadota</taxon>
        <taxon>Gammaproteobacteria</taxon>
        <taxon>Enterobacterales</taxon>
        <taxon>Enterobacteriaceae</taxon>
        <taxon>Salmonella</taxon>
    </lineage>
</organism>
<comment type="caution">
    <text evidence="3">The sequence shown here is derived from an EMBL/GenBank/DDBJ whole genome shotgun (WGS) entry which is preliminary data.</text>
</comment>
<gene>
    <name evidence="3" type="ORF">A4I94_17950</name>
    <name evidence="1" type="ORF">DPY77_21740</name>
    <name evidence="2" type="ORF">EBC19_21930</name>
</gene>
<protein>
    <recommendedName>
        <fullName evidence="4">Toxin YafO</fullName>
    </recommendedName>
</protein>
<dbReference type="RefSeq" id="WP_079957141.1">
    <property type="nucleotide sequence ID" value="NZ_CBDHOD010000002.1"/>
</dbReference>